<dbReference type="InterPro" id="IPR003439">
    <property type="entry name" value="ABC_transporter-like_ATP-bd"/>
</dbReference>
<organism evidence="5">
    <name type="scientific">mine drainage metagenome</name>
    <dbReference type="NCBI Taxonomy" id="410659"/>
    <lineage>
        <taxon>unclassified sequences</taxon>
        <taxon>metagenomes</taxon>
        <taxon>ecological metagenomes</taxon>
    </lineage>
</organism>
<reference evidence="5" key="2">
    <citation type="journal article" date="2014" name="ISME J.">
        <title>Microbial stratification in low pH oxic and suboxic macroscopic growths along an acid mine drainage.</title>
        <authorList>
            <person name="Mendez-Garcia C."/>
            <person name="Mesa V."/>
            <person name="Sprenger R.R."/>
            <person name="Richter M."/>
            <person name="Diez M.S."/>
            <person name="Solano J."/>
            <person name="Bargiela R."/>
            <person name="Golyshina O.V."/>
            <person name="Manteca A."/>
            <person name="Ramos J.L."/>
            <person name="Gallego J.R."/>
            <person name="Llorente I."/>
            <person name="Martins Dos Santos V.A."/>
            <person name="Jensen O.N."/>
            <person name="Pelaez A.I."/>
            <person name="Sanchez J."/>
            <person name="Ferrer M."/>
        </authorList>
    </citation>
    <scope>NUCLEOTIDE SEQUENCE</scope>
</reference>
<gene>
    <name evidence="5" type="ORF">B1B_06113</name>
</gene>
<dbReference type="GO" id="GO:0005524">
    <property type="term" value="F:ATP binding"/>
    <property type="evidence" value="ECO:0007669"/>
    <property type="project" value="UniProtKB-KW"/>
</dbReference>
<dbReference type="Gene3D" id="3.40.50.300">
    <property type="entry name" value="P-loop containing nucleotide triphosphate hydrolases"/>
    <property type="match status" value="1"/>
</dbReference>
<proteinExistence type="predicted"/>
<dbReference type="GO" id="GO:0016887">
    <property type="term" value="F:ATP hydrolysis activity"/>
    <property type="evidence" value="ECO:0007669"/>
    <property type="project" value="InterPro"/>
</dbReference>
<dbReference type="InterPro" id="IPR027417">
    <property type="entry name" value="P-loop_NTPase"/>
</dbReference>
<sequence>MPIDTPALEIRGLRKVYRRGTEALKGIDLTVYPGEFFALLGPNGAGKTTTIGILTSLVTKTDGIIRVFGVDHDKKSAEARALMGIVPQEINFNLFERVADIVVNQAGYYGVPRAIARPRCQRLLEGLDLWPYREAMARTLSGGFKRRLMIARALIHEPRLLILDEPTAGVDVEMRHETWHFLRALNLSGTTIILTTHYLEEAELLCGRLAIIHQGAIVAQGRKRDLLDLLNQQTYILDLFESLATLPDLPIRNIRLLDSHQIEIVIDRNED</sequence>
<dbReference type="InterPro" id="IPR003593">
    <property type="entry name" value="AAA+_ATPase"/>
</dbReference>
<dbReference type="PROSITE" id="PS50893">
    <property type="entry name" value="ABC_TRANSPORTER_2"/>
    <property type="match status" value="1"/>
</dbReference>
<dbReference type="SUPFAM" id="SSF52540">
    <property type="entry name" value="P-loop containing nucleoside triphosphate hydrolases"/>
    <property type="match status" value="1"/>
</dbReference>
<feature type="non-terminal residue" evidence="5">
    <location>
        <position position="271"/>
    </location>
</feature>
<feature type="domain" description="ABC transporter" evidence="4">
    <location>
        <begin position="8"/>
        <end position="239"/>
    </location>
</feature>
<accession>T1BAG4</accession>
<dbReference type="Pfam" id="PF00005">
    <property type="entry name" value="ABC_tran"/>
    <property type="match status" value="1"/>
</dbReference>
<reference evidence="5" key="1">
    <citation type="submission" date="2013-08" db="EMBL/GenBank/DDBJ databases">
        <authorList>
            <person name="Mendez C."/>
            <person name="Richter M."/>
            <person name="Ferrer M."/>
            <person name="Sanchez J."/>
        </authorList>
    </citation>
    <scope>NUCLEOTIDE SEQUENCE</scope>
</reference>
<comment type="caution">
    <text evidence="5">The sequence shown here is derived from an EMBL/GenBank/DDBJ whole genome shotgun (WGS) entry which is preliminary data.</text>
</comment>
<dbReference type="EMBL" id="AUZY01003895">
    <property type="protein sequence ID" value="EQD66887.1"/>
    <property type="molecule type" value="Genomic_DNA"/>
</dbReference>
<dbReference type="SMART" id="SM00382">
    <property type="entry name" value="AAA"/>
    <property type="match status" value="1"/>
</dbReference>
<keyword evidence="2" id="KW-0547">Nucleotide-binding</keyword>
<keyword evidence="1" id="KW-0813">Transport</keyword>
<evidence type="ECO:0000256" key="1">
    <source>
        <dbReference type="ARBA" id="ARBA00022448"/>
    </source>
</evidence>
<dbReference type="PANTHER" id="PTHR42711">
    <property type="entry name" value="ABC TRANSPORTER ATP-BINDING PROTEIN"/>
    <property type="match status" value="1"/>
</dbReference>
<dbReference type="PANTHER" id="PTHR42711:SF15">
    <property type="entry name" value="ABC-TYPE MULTIDRUG TRANSPORT SYSTEM, ATPASE COMPONENT"/>
    <property type="match status" value="1"/>
</dbReference>
<dbReference type="InterPro" id="IPR050763">
    <property type="entry name" value="ABC_transporter_ATP-binding"/>
</dbReference>
<dbReference type="AlphaFoldDB" id="T1BAG4"/>
<protein>
    <submittedName>
        <fullName evidence="5">ABC transporter, ATP-binding protein</fullName>
    </submittedName>
</protein>
<keyword evidence="3 5" id="KW-0067">ATP-binding</keyword>
<evidence type="ECO:0000313" key="5">
    <source>
        <dbReference type="EMBL" id="EQD66887.1"/>
    </source>
</evidence>
<evidence type="ECO:0000256" key="3">
    <source>
        <dbReference type="ARBA" id="ARBA00022840"/>
    </source>
</evidence>
<evidence type="ECO:0000256" key="2">
    <source>
        <dbReference type="ARBA" id="ARBA00022741"/>
    </source>
</evidence>
<evidence type="ECO:0000259" key="4">
    <source>
        <dbReference type="PROSITE" id="PS50893"/>
    </source>
</evidence>
<name>T1BAG4_9ZZZZ</name>